<evidence type="ECO:0000256" key="1">
    <source>
        <dbReference type="SAM" id="Phobius"/>
    </source>
</evidence>
<keyword evidence="1" id="KW-0812">Transmembrane</keyword>
<dbReference type="GO" id="GO:0016747">
    <property type="term" value="F:acyltransferase activity, transferring groups other than amino-acyl groups"/>
    <property type="evidence" value="ECO:0007669"/>
    <property type="project" value="InterPro"/>
</dbReference>
<evidence type="ECO:0000313" key="4">
    <source>
        <dbReference type="Proteomes" id="UP000092668"/>
    </source>
</evidence>
<feature type="transmembrane region" description="Helical" evidence="1">
    <location>
        <begin position="111"/>
        <end position="129"/>
    </location>
</feature>
<feature type="transmembrane region" description="Helical" evidence="1">
    <location>
        <begin position="294"/>
        <end position="317"/>
    </location>
</feature>
<dbReference type="InterPro" id="IPR002656">
    <property type="entry name" value="Acyl_transf_3_dom"/>
</dbReference>
<feature type="transmembrane region" description="Helical" evidence="1">
    <location>
        <begin position="407"/>
        <end position="425"/>
    </location>
</feature>
<name>A0A1B8SJ51_9MYCO</name>
<dbReference type="Proteomes" id="UP000092668">
    <property type="component" value="Unassembled WGS sequence"/>
</dbReference>
<feature type="transmembrane region" description="Helical" evidence="1">
    <location>
        <begin position="68"/>
        <end position="90"/>
    </location>
</feature>
<sequence>MARQLSFPGPAELAAATPADRDRAVDVMRITALIGVVAGHTVMATSVIRDGVLIWDNLLTTSTVFQALTWIFQIMPLFFFAGAAACVTSWRPGADWGAWLMKRCLRLFRPVFYYLAFWACVLTVLYPLLPRHVYEPVAGVSIQLLWFLGAYVLVLAAMPLLYRVTTAARLAAGVAGIYVGIAAIDMLRVHWPALAPLGYLNLAVWLIPAMFGVAYRRGLLTRPAALGAAAALLAVNLGLLWLGPYQPSMVGTGDHQLSNTSPPSLLLAGHAIVMSALAIWAAPAITRWAQRPRVWWLTALGNSGAMTLYLWHIPVLLGVHLVCDGLGLPRYPGLPHFAALSVGQLMAVAATVAVLFVALRPLENDPLPGWDAPVVVAPGRSAVVGALLMVAGAATLLAIKWGLKDDGLICVAVLLAALVSARALAAHRGGSSPRKSSLC</sequence>
<dbReference type="RefSeq" id="WP_065287533.1">
    <property type="nucleotide sequence ID" value="NZ_LFOE01000005.1"/>
</dbReference>
<dbReference type="OrthoDB" id="8206682at2"/>
<proteinExistence type="predicted"/>
<evidence type="ECO:0000313" key="3">
    <source>
        <dbReference type="EMBL" id="OBY32728.1"/>
    </source>
</evidence>
<organism evidence="3 4">
    <name type="scientific">Mycolicibacter kumamotonensis</name>
    <dbReference type="NCBI Taxonomy" id="354243"/>
    <lineage>
        <taxon>Bacteria</taxon>
        <taxon>Bacillati</taxon>
        <taxon>Actinomycetota</taxon>
        <taxon>Actinomycetes</taxon>
        <taxon>Mycobacteriales</taxon>
        <taxon>Mycobacteriaceae</taxon>
        <taxon>Mycolicibacter</taxon>
    </lineage>
</organism>
<keyword evidence="4" id="KW-1185">Reference proteome</keyword>
<dbReference type="PATRIC" id="fig|354243.3.peg.1351"/>
<feature type="transmembrane region" description="Helical" evidence="1">
    <location>
        <begin position="141"/>
        <end position="162"/>
    </location>
</feature>
<feature type="transmembrane region" description="Helical" evidence="1">
    <location>
        <begin position="263"/>
        <end position="282"/>
    </location>
</feature>
<feature type="transmembrane region" description="Helical" evidence="1">
    <location>
        <begin position="197"/>
        <end position="215"/>
    </location>
</feature>
<keyword evidence="1" id="KW-0472">Membrane</keyword>
<reference evidence="3 4" key="1">
    <citation type="submission" date="2015-06" db="EMBL/GenBank/DDBJ databases">
        <title>Genome sequence of Mycobacterium kumamotonense strain Roo.</title>
        <authorList>
            <person name="Greninger A.L."/>
            <person name="Cunningham G."/>
            <person name="Miller S."/>
        </authorList>
    </citation>
    <scope>NUCLEOTIDE SEQUENCE [LARGE SCALE GENOMIC DNA]</scope>
    <source>
        <strain evidence="3 4">Roo</strain>
    </source>
</reference>
<keyword evidence="3" id="KW-0808">Transferase</keyword>
<evidence type="ECO:0000259" key="2">
    <source>
        <dbReference type="Pfam" id="PF01757"/>
    </source>
</evidence>
<dbReference type="Pfam" id="PF01757">
    <property type="entry name" value="Acyl_transf_3"/>
    <property type="match status" value="1"/>
</dbReference>
<gene>
    <name evidence="3" type="ORF">ACT18_06470</name>
</gene>
<dbReference type="STRING" id="354243.BST28_02040"/>
<feature type="transmembrane region" description="Helical" evidence="1">
    <location>
        <begin position="380"/>
        <end position="401"/>
    </location>
</feature>
<dbReference type="AlphaFoldDB" id="A0A1B8SJ51"/>
<dbReference type="EMBL" id="LFOE01000005">
    <property type="protein sequence ID" value="OBY32728.1"/>
    <property type="molecule type" value="Genomic_DNA"/>
</dbReference>
<feature type="domain" description="Acyltransferase 3" evidence="2">
    <location>
        <begin position="24"/>
        <end position="343"/>
    </location>
</feature>
<keyword evidence="1" id="KW-1133">Transmembrane helix</keyword>
<keyword evidence="3" id="KW-0012">Acyltransferase</keyword>
<comment type="caution">
    <text evidence="3">The sequence shown here is derived from an EMBL/GenBank/DDBJ whole genome shotgun (WGS) entry which is preliminary data.</text>
</comment>
<feature type="transmembrane region" description="Helical" evidence="1">
    <location>
        <begin position="337"/>
        <end position="359"/>
    </location>
</feature>
<protein>
    <submittedName>
        <fullName evidence="3">Acyltransferase</fullName>
    </submittedName>
</protein>
<feature type="transmembrane region" description="Helical" evidence="1">
    <location>
        <begin position="169"/>
        <end position="191"/>
    </location>
</feature>
<accession>A0A1B8SJ51</accession>
<feature type="transmembrane region" description="Helical" evidence="1">
    <location>
        <begin position="224"/>
        <end position="243"/>
    </location>
</feature>
<feature type="transmembrane region" description="Helical" evidence="1">
    <location>
        <begin position="30"/>
        <end position="48"/>
    </location>
</feature>